<keyword evidence="6" id="KW-1133">Transmembrane helix</keyword>
<dbReference type="GeneID" id="17042177"/>
<dbReference type="SUPFAM" id="SSF103506">
    <property type="entry name" value="Mitochondrial carrier"/>
    <property type="match status" value="1"/>
</dbReference>
<evidence type="ECO:0000313" key="11">
    <source>
        <dbReference type="EMBL" id="EIE24179.1"/>
    </source>
</evidence>
<comment type="subcellular location">
    <subcellularLocation>
        <location evidence="1">Mitochondrion membrane</location>
        <topology evidence="1">Multi-pass membrane protein</topology>
    </subcellularLocation>
</comment>
<comment type="similarity">
    <text evidence="2 10">Belongs to the mitochondrial carrier (TC 2.A.29) family.</text>
</comment>
<evidence type="ECO:0000256" key="3">
    <source>
        <dbReference type="ARBA" id="ARBA00022448"/>
    </source>
</evidence>
<dbReference type="KEGG" id="csl:COCSUDRAFT_14954"/>
<dbReference type="PROSITE" id="PS50920">
    <property type="entry name" value="SOLCAR"/>
    <property type="match status" value="3"/>
</dbReference>
<evidence type="ECO:0000256" key="7">
    <source>
        <dbReference type="ARBA" id="ARBA00023128"/>
    </source>
</evidence>
<evidence type="ECO:0000256" key="5">
    <source>
        <dbReference type="ARBA" id="ARBA00022737"/>
    </source>
</evidence>
<evidence type="ECO:0000256" key="1">
    <source>
        <dbReference type="ARBA" id="ARBA00004225"/>
    </source>
</evidence>
<name>I0Z0L0_COCSC</name>
<dbReference type="Gene3D" id="1.50.40.10">
    <property type="entry name" value="Mitochondrial carrier domain"/>
    <property type="match status" value="2"/>
</dbReference>
<evidence type="ECO:0000256" key="9">
    <source>
        <dbReference type="PROSITE-ProRule" id="PRU00282"/>
    </source>
</evidence>
<comment type="caution">
    <text evidence="11">The sequence shown here is derived from an EMBL/GenBank/DDBJ whole genome shotgun (WGS) entry which is preliminary data.</text>
</comment>
<dbReference type="InterPro" id="IPR023395">
    <property type="entry name" value="MCP_dom_sf"/>
</dbReference>
<accession>I0Z0L0</accession>
<keyword evidence="4 9" id="KW-0812">Transmembrane</keyword>
<evidence type="ECO:0000256" key="2">
    <source>
        <dbReference type="ARBA" id="ARBA00006375"/>
    </source>
</evidence>
<feature type="repeat" description="Solcar" evidence="9">
    <location>
        <begin position="119"/>
        <end position="213"/>
    </location>
</feature>
<dbReference type="PANTHER" id="PTHR45624:SF24">
    <property type="entry name" value="MITOCHONDRIAL SUBSTRATE CARRIER FAMILY PROTEIN G"/>
    <property type="match status" value="1"/>
</dbReference>
<keyword evidence="7" id="KW-0496">Mitochondrion</keyword>
<dbReference type="AlphaFoldDB" id="I0Z0L0"/>
<dbReference type="GO" id="GO:0022857">
    <property type="term" value="F:transmembrane transporter activity"/>
    <property type="evidence" value="ECO:0007669"/>
    <property type="project" value="TreeGrafter"/>
</dbReference>
<dbReference type="PANTHER" id="PTHR45624">
    <property type="entry name" value="MITOCHONDRIAL BASIC AMINO ACIDS TRANSPORTER-RELATED"/>
    <property type="match status" value="1"/>
</dbReference>
<dbReference type="EMBL" id="AGSI01000006">
    <property type="protein sequence ID" value="EIE24179.1"/>
    <property type="molecule type" value="Genomic_DNA"/>
</dbReference>
<protein>
    <submittedName>
        <fullName evidence="11">Mitochondrial carrier</fullName>
    </submittedName>
</protein>
<gene>
    <name evidence="11" type="ORF">COCSUDRAFT_14954</name>
</gene>
<evidence type="ECO:0000256" key="4">
    <source>
        <dbReference type="ARBA" id="ARBA00022692"/>
    </source>
</evidence>
<evidence type="ECO:0000256" key="6">
    <source>
        <dbReference type="ARBA" id="ARBA00022989"/>
    </source>
</evidence>
<evidence type="ECO:0000313" key="12">
    <source>
        <dbReference type="Proteomes" id="UP000007264"/>
    </source>
</evidence>
<reference evidence="11 12" key="1">
    <citation type="journal article" date="2012" name="Genome Biol.">
        <title>The genome of the polar eukaryotic microalga coccomyxa subellipsoidea reveals traits of cold adaptation.</title>
        <authorList>
            <person name="Blanc G."/>
            <person name="Agarkova I."/>
            <person name="Grimwood J."/>
            <person name="Kuo A."/>
            <person name="Brueggeman A."/>
            <person name="Dunigan D."/>
            <person name="Gurnon J."/>
            <person name="Ladunga I."/>
            <person name="Lindquist E."/>
            <person name="Lucas S."/>
            <person name="Pangilinan J."/>
            <person name="Proschold T."/>
            <person name="Salamov A."/>
            <person name="Schmutz J."/>
            <person name="Weeks D."/>
            <person name="Yamada T."/>
            <person name="Claverie J.M."/>
            <person name="Grigoriev I."/>
            <person name="Van Etten J."/>
            <person name="Lomsadze A."/>
            <person name="Borodovsky M."/>
        </authorList>
    </citation>
    <scope>NUCLEOTIDE SEQUENCE [LARGE SCALE GENOMIC DNA]</scope>
    <source>
        <strain evidence="11 12">C-169</strain>
    </source>
</reference>
<keyword evidence="12" id="KW-1185">Reference proteome</keyword>
<dbReference type="OrthoDB" id="14252at2759"/>
<evidence type="ECO:0000256" key="8">
    <source>
        <dbReference type="ARBA" id="ARBA00023136"/>
    </source>
</evidence>
<dbReference type="RefSeq" id="XP_005648723.1">
    <property type="nucleotide sequence ID" value="XM_005648666.1"/>
</dbReference>
<dbReference type="Pfam" id="PF00153">
    <property type="entry name" value="Mito_carr"/>
    <property type="match status" value="3"/>
</dbReference>
<keyword evidence="5" id="KW-0677">Repeat</keyword>
<dbReference type="GO" id="GO:0031966">
    <property type="term" value="C:mitochondrial membrane"/>
    <property type="evidence" value="ECO:0007669"/>
    <property type="project" value="UniProtKB-SubCell"/>
</dbReference>
<proteinExistence type="inferred from homology"/>
<dbReference type="InterPro" id="IPR050567">
    <property type="entry name" value="Mitochondrial_Carrier"/>
</dbReference>
<sequence>MDPQRRWLAFSGTTQGSGSAKVARDIFAGTCGGIAVTLVGHPFDTAKVRLQSQSSVNPVYSGALDVVKKTIQWEGPQGLYKGVTSPLAGQIVFRSVLFGAFGAAKRWLSTNPDGTTRALTTLDFYKAGAITGFVSAFAEGPIDFFKSQIQVQIIRAKGDINYKPAFTSVSGCVRSVFRHNGPLGPFQGLTATIVRNTPANSIYLGSFEVLKQQFAEAYGCSPKELPGIVTVAAAGTGGLMYWLAIYPIDQIKSAMQTDSIIKAERKYPTMGAAFSKLYAEGGVPRFYKGFTPCLLRAVPANGVMLLTVDKVTTMLS</sequence>
<dbReference type="eggNOG" id="KOG0758">
    <property type="taxonomic scope" value="Eukaryota"/>
</dbReference>
<organism evidence="11 12">
    <name type="scientific">Coccomyxa subellipsoidea (strain C-169)</name>
    <name type="common">Green microalga</name>
    <dbReference type="NCBI Taxonomy" id="574566"/>
    <lineage>
        <taxon>Eukaryota</taxon>
        <taxon>Viridiplantae</taxon>
        <taxon>Chlorophyta</taxon>
        <taxon>core chlorophytes</taxon>
        <taxon>Trebouxiophyceae</taxon>
        <taxon>Trebouxiophyceae incertae sedis</taxon>
        <taxon>Coccomyxaceae</taxon>
        <taxon>Coccomyxa</taxon>
        <taxon>Coccomyxa subellipsoidea</taxon>
    </lineage>
</organism>
<keyword evidence="3 10" id="KW-0813">Transport</keyword>
<feature type="repeat" description="Solcar" evidence="9">
    <location>
        <begin position="20"/>
        <end position="107"/>
    </location>
</feature>
<evidence type="ECO:0000256" key="10">
    <source>
        <dbReference type="RuleBase" id="RU000488"/>
    </source>
</evidence>
<dbReference type="InterPro" id="IPR018108">
    <property type="entry name" value="MCP_transmembrane"/>
</dbReference>
<dbReference type="Proteomes" id="UP000007264">
    <property type="component" value="Unassembled WGS sequence"/>
</dbReference>
<feature type="repeat" description="Solcar" evidence="9">
    <location>
        <begin position="225"/>
        <end position="314"/>
    </location>
</feature>
<keyword evidence="8 9" id="KW-0472">Membrane</keyword>